<dbReference type="AlphaFoldDB" id="A0A9X8Y8N7"/>
<protein>
    <submittedName>
        <fullName evidence="1">Uncharacterized protein</fullName>
    </submittedName>
</protein>
<accession>A0A9X8Y8N7</accession>
<proteinExistence type="predicted"/>
<evidence type="ECO:0000313" key="1">
    <source>
        <dbReference type="EMBL" id="TCL44125.1"/>
    </source>
</evidence>
<organism evidence="1 2">
    <name type="scientific">Harryflintia acetispora</name>
    <dbReference type="NCBI Taxonomy" id="1849041"/>
    <lineage>
        <taxon>Bacteria</taxon>
        <taxon>Bacillati</taxon>
        <taxon>Bacillota</taxon>
        <taxon>Clostridia</taxon>
        <taxon>Eubacteriales</taxon>
        <taxon>Oscillospiraceae</taxon>
        <taxon>Harryflintia</taxon>
    </lineage>
</organism>
<comment type="caution">
    <text evidence="1">The sequence shown here is derived from an EMBL/GenBank/DDBJ whole genome shotgun (WGS) entry which is preliminary data.</text>
</comment>
<gene>
    <name evidence="1" type="ORF">EDD78_103163</name>
</gene>
<dbReference type="EMBL" id="SLUK01000003">
    <property type="protein sequence ID" value="TCL44125.1"/>
    <property type="molecule type" value="Genomic_DNA"/>
</dbReference>
<reference evidence="1 2" key="1">
    <citation type="submission" date="2019-03" db="EMBL/GenBank/DDBJ databases">
        <title>Genomic Encyclopedia of Type Strains, Phase IV (KMG-IV): sequencing the most valuable type-strain genomes for metagenomic binning, comparative biology and taxonomic classification.</title>
        <authorList>
            <person name="Goeker M."/>
        </authorList>
    </citation>
    <scope>NUCLEOTIDE SEQUENCE [LARGE SCALE GENOMIC DNA]</scope>
    <source>
        <strain evidence="1 2">DSM 100433</strain>
    </source>
</reference>
<dbReference type="RefSeq" id="WP_079698978.1">
    <property type="nucleotide sequence ID" value="NZ_SLUK01000003.1"/>
</dbReference>
<name>A0A9X8Y8N7_9FIRM</name>
<keyword evidence="2" id="KW-1185">Reference proteome</keyword>
<evidence type="ECO:0000313" key="2">
    <source>
        <dbReference type="Proteomes" id="UP000294682"/>
    </source>
</evidence>
<dbReference type="OrthoDB" id="1821907at2"/>
<sequence length="81" mass="9423">MAQQDRMFDIPGFTYFSSGNDYTGGCHGFRYKLYLKDDLHAAWWEDDLCFEKCTIREEETFPADADGLTAAIAWLRERAPF</sequence>
<dbReference type="Proteomes" id="UP000294682">
    <property type="component" value="Unassembled WGS sequence"/>
</dbReference>